<dbReference type="GO" id="GO:0006302">
    <property type="term" value="P:double-strand break repair"/>
    <property type="evidence" value="ECO:0007669"/>
    <property type="project" value="TreeGrafter"/>
</dbReference>
<sequence length="837" mass="92725">MASQEFTVLYTHQKMKKSKTWQDGILRIRPGENKAILLDDKGQYLESMFVKSQVSSGDYLESERYLITVEEAKTNEKSCEDQPRKAEIEVNRCGVKPGVLHSRHLSVGLKRKFTGFQGPRQVEKKVPTVDGEERMAVLPVSERSQDTLPSKFYITSPLFSTVYKKNTETNLSTDLHEDGGTNNKDHATPSSVVSLPFLHTCDETEKKNSDQSTVKPESPLITGHIKSSSWTAGHGAVSQNIRSTAQIIALLKSKTTQIHREQATSEVTECPRFQALENVSSLYNLKSTTFSVDSDKRLAPNIQHLPFTNKIIYDKKEQNVETLLSSSEACDKESTGQSHDKKANSLSQDLQGPCKTNNSLLSESTISRVSDSQFVSSCSASPVTFETHISRYREHLAINGLQGNSSIKSQSDLQLRQSSERVPSDLELSEDVTVTENEIVKERLSTHGRECSPDEQVMEVNFDLLGAFDFCDTDNGDHCERDPEELTEEDTLSRSEGCLEGEDVAQSTALRLNSCSEVMAHCKKEDIKHSAFNVETDGNHCTVKMPSHFCDKDADAERIMENSSNCTKIEVKLLADRNNLKEINESLISIEAVNNKRDLGGCAAHSVSDISGTKSKHFDFFPGGTNVKCHPKTGMFGKTENISCIAPSSIIATTERQTEKDVKQLGCTTSPDTDLDNFWGTESDYIKASSPVLTLSQNSESCCGSFQCTAEDHQHVHAVLSKENTLISQSATCALGKGHSASEEAEMDETELENLESTNAPYEVGTGEKIEMDCPKSMAMVEHSSHLPHLVNNITLLRTLSQCSTALDSLQMMKENNNVLCEEETSKEIFEPFIKDE</sequence>
<evidence type="ECO:0000313" key="3">
    <source>
        <dbReference type="EMBL" id="OXB68178.1"/>
    </source>
</evidence>
<feature type="non-terminal residue" evidence="3">
    <location>
        <position position="837"/>
    </location>
</feature>
<dbReference type="Pfam" id="PF10382">
    <property type="entry name" value="ZGRF1-like_N"/>
    <property type="match status" value="1"/>
</dbReference>
<dbReference type="AlphaFoldDB" id="A0A226NLA9"/>
<evidence type="ECO:0000259" key="2">
    <source>
        <dbReference type="Pfam" id="PF10382"/>
    </source>
</evidence>
<feature type="compositionally biased region" description="Basic and acidic residues" evidence="1">
    <location>
        <begin position="329"/>
        <end position="343"/>
    </location>
</feature>
<comment type="caution">
    <text evidence="3">The sequence shown here is derived from an EMBL/GenBank/DDBJ whole genome shotgun (WGS) entry which is preliminary data.</text>
</comment>
<evidence type="ECO:0000256" key="1">
    <source>
        <dbReference type="SAM" id="MobiDB-lite"/>
    </source>
</evidence>
<accession>A0A226NLA9</accession>
<feature type="compositionally biased region" description="Polar residues" evidence="1">
    <location>
        <begin position="344"/>
        <end position="353"/>
    </location>
</feature>
<dbReference type="EMBL" id="MCFN01000021">
    <property type="protein sequence ID" value="OXB68178.1"/>
    <property type="molecule type" value="Genomic_DNA"/>
</dbReference>
<dbReference type="OrthoDB" id="6513042at2759"/>
<dbReference type="PANTHER" id="PTHR28535:SF1">
    <property type="entry name" value="PROTEIN ZGRF1"/>
    <property type="match status" value="1"/>
</dbReference>
<reference evidence="3 4" key="1">
    <citation type="submission" date="2016-07" db="EMBL/GenBank/DDBJ databases">
        <title>Disparate Historic Effective Population Sizes Predicted by Modern Levels of Genome Diversity for the Scaled Quail (Callipepla squamata) and the Northern Bobwhite (Colinus virginianus): Inferences from First and Second Generation Draft Genome Assemblies for Sympatric New World Quail.</title>
        <authorList>
            <person name="Oldeschulte D.L."/>
            <person name="Halley Y.A."/>
            <person name="Bhattarai E.K."/>
            <person name="Brashear W.A."/>
            <person name="Hill J."/>
            <person name="Metz R.P."/>
            <person name="Johnson C.D."/>
            <person name="Rollins D."/>
            <person name="Peterson M.J."/>
            <person name="Bickhart D.M."/>
            <person name="Decker J.E."/>
            <person name="Seabury C.M."/>
        </authorList>
    </citation>
    <scope>NUCLEOTIDE SEQUENCE [LARGE SCALE GENOMIC DNA]</scope>
    <source>
        <strain evidence="3 4">Texas</strain>
        <tissue evidence="3">Leg muscle</tissue>
    </source>
</reference>
<organism evidence="3 4">
    <name type="scientific">Callipepla squamata</name>
    <name type="common">Scaled quail</name>
    <dbReference type="NCBI Taxonomy" id="9009"/>
    <lineage>
        <taxon>Eukaryota</taxon>
        <taxon>Metazoa</taxon>
        <taxon>Chordata</taxon>
        <taxon>Craniata</taxon>
        <taxon>Vertebrata</taxon>
        <taxon>Euteleostomi</taxon>
        <taxon>Archelosauria</taxon>
        <taxon>Archosauria</taxon>
        <taxon>Dinosauria</taxon>
        <taxon>Saurischia</taxon>
        <taxon>Theropoda</taxon>
        <taxon>Coelurosauria</taxon>
        <taxon>Aves</taxon>
        <taxon>Neognathae</taxon>
        <taxon>Galloanserae</taxon>
        <taxon>Galliformes</taxon>
        <taxon>Odontophoridae</taxon>
        <taxon>Callipepla</taxon>
    </lineage>
</organism>
<feature type="region of interest" description="Disordered" evidence="1">
    <location>
        <begin position="329"/>
        <end position="353"/>
    </location>
</feature>
<protein>
    <recommendedName>
        <fullName evidence="2">5'-3' DNA helicase ZGRF1-like N-terminal domain-containing protein</fullName>
    </recommendedName>
</protein>
<dbReference type="InterPro" id="IPR018838">
    <property type="entry name" value="ZGRF1-like_N"/>
</dbReference>
<dbReference type="PANTHER" id="PTHR28535">
    <property type="entry name" value="ZINC FINGER GRF-TYPE CONTAINING 1"/>
    <property type="match status" value="1"/>
</dbReference>
<feature type="region of interest" description="Disordered" evidence="1">
    <location>
        <begin position="204"/>
        <end position="227"/>
    </location>
</feature>
<dbReference type="InterPro" id="IPR052800">
    <property type="entry name" value="DNA_Repair_Helicase_ZGRF1"/>
</dbReference>
<dbReference type="GO" id="GO:0005634">
    <property type="term" value="C:nucleus"/>
    <property type="evidence" value="ECO:0007669"/>
    <property type="project" value="TreeGrafter"/>
</dbReference>
<keyword evidence="4" id="KW-1185">Reference proteome</keyword>
<proteinExistence type="predicted"/>
<name>A0A226NLA9_CALSU</name>
<evidence type="ECO:0000313" key="4">
    <source>
        <dbReference type="Proteomes" id="UP000198323"/>
    </source>
</evidence>
<dbReference type="STRING" id="9009.A0A226NLA9"/>
<feature type="domain" description="5'-3' DNA helicase ZGRF1-like N-terminal" evidence="2">
    <location>
        <begin position="4"/>
        <end position="76"/>
    </location>
</feature>
<dbReference type="GO" id="GO:0035861">
    <property type="term" value="C:site of double-strand break"/>
    <property type="evidence" value="ECO:0007669"/>
    <property type="project" value="TreeGrafter"/>
</dbReference>
<gene>
    <name evidence="3" type="ORF">ASZ78_012276</name>
</gene>
<dbReference type="Proteomes" id="UP000198323">
    <property type="component" value="Unassembled WGS sequence"/>
</dbReference>